<evidence type="ECO:0000313" key="2">
    <source>
        <dbReference type="EMBL" id="CDB64729.1"/>
    </source>
</evidence>
<dbReference type="InterPro" id="IPR038475">
    <property type="entry name" value="RecG_C_sf"/>
</dbReference>
<dbReference type="RefSeq" id="WP_022201013.1">
    <property type="nucleotide sequence ID" value="NZ_FR885918.1"/>
</dbReference>
<dbReference type="PANTHER" id="PTHR30595:SF6">
    <property type="entry name" value="SCHLAFEN ALBA-2 DOMAIN-CONTAINING PROTEIN"/>
    <property type="match status" value="1"/>
</dbReference>
<dbReference type="Pfam" id="PF13749">
    <property type="entry name" value="HATPase_c_4"/>
    <property type="match status" value="1"/>
</dbReference>
<dbReference type="Pfam" id="PF13412">
    <property type="entry name" value="HTH_24"/>
    <property type="match status" value="1"/>
</dbReference>
<dbReference type="InterPro" id="IPR000485">
    <property type="entry name" value="AsnC-type_HTH_dom"/>
</dbReference>
<dbReference type="Proteomes" id="UP000018009">
    <property type="component" value="Unassembled WGS sequence"/>
</dbReference>
<dbReference type="Pfam" id="PF04326">
    <property type="entry name" value="SLFN_AlbA_2"/>
    <property type="match status" value="1"/>
</dbReference>
<dbReference type="Gene3D" id="1.10.10.10">
    <property type="entry name" value="Winged helix-like DNA-binding domain superfamily/Winged helix DNA-binding domain"/>
    <property type="match status" value="1"/>
</dbReference>
<dbReference type="Gene3D" id="3.30.565.60">
    <property type="match status" value="1"/>
</dbReference>
<dbReference type="GO" id="GO:0043565">
    <property type="term" value="F:sequence-specific DNA binding"/>
    <property type="evidence" value="ECO:0007669"/>
    <property type="project" value="InterPro"/>
</dbReference>
<sequence length="486" mass="54429">MAIDKLFSGESKSIEYKVDVPGKSEKYMKTVVAFANGRGGRIVFGIDDSTLDVTGMNPDTIFQTIDSITNAISDSCEPRIIPDVTLQTVGDKTVIVVEISSGKMRPYYLKSKGIVDGTFIRVAGTTRLAPDFMLKELILEGQNRYYDSEPCDGLTVTKDDIKKLCHDLKKVALEHALTDAAKAEIKDVTENVLLSWGILWEKDGEIVPTNAYALLTGKNTMQQNIQCAIFKGNDRAYFVDRREFNGPIQEQMEAAYQYVLEKINRGMKIDGIYRQDVYELPIDSIRELIANAVAHRSYLDPGNIQVALYDNRLEITSPGMLMNGVTIEKMKEGYSKIRNRAIANAFSYMKIIEKWGSGIPRIIRECQEYGIPEPELIDFDGDFRINMYRQPSLIQAGIIGTNSGTNSDTIGTNSDTIGTIIGIKVTSPEERVLTIMKQNARVTQKELQKELGVSLRTVKRMIAELQDKGYIVRRGNNRSGEWIVKG</sequence>
<dbReference type="Gene3D" id="3.30.950.30">
    <property type="entry name" value="Schlafen, AAA domain"/>
    <property type="match status" value="1"/>
</dbReference>
<evidence type="ECO:0000313" key="3">
    <source>
        <dbReference type="Proteomes" id="UP000018009"/>
    </source>
</evidence>
<name>R6K0S0_9FIRM</name>
<reference evidence="2" key="1">
    <citation type="submission" date="2012-11" db="EMBL/GenBank/DDBJ databases">
        <title>Dependencies among metagenomic species, viruses, plasmids and units of genetic variation.</title>
        <authorList>
            <person name="Nielsen H.B."/>
            <person name="Almeida M."/>
            <person name="Juncker A.S."/>
            <person name="Rasmussen S."/>
            <person name="Li J."/>
            <person name="Sunagawa S."/>
            <person name="Plichta D."/>
            <person name="Gautier L."/>
            <person name="Le Chatelier E."/>
            <person name="Peletier E."/>
            <person name="Bonde I."/>
            <person name="Nielsen T."/>
            <person name="Manichanh C."/>
            <person name="Arumugam M."/>
            <person name="Batto J."/>
            <person name="Santos M.B.Q.D."/>
            <person name="Blom N."/>
            <person name="Borruel N."/>
            <person name="Burgdorf K.S."/>
            <person name="Boumezbeur F."/>
            <person name="Casellas F."/>
            <person name="Dore J."/>
            <person name="Guarner F."/>
            <person name="Hansen T."/>
            <person name="Hildebrand F."/>
            <person name="Kaas R.S."/>
            <person name="Kennedy S."/>
            <person name="Kristiansen K."/>
            <person name="Kultima J.R."/>
            <person name="Leonard P."/>
            <person name="Levenez F."/>
            <person name="Lund O."/>
            <person name="Moumen B."/>
            <person name="Le Paslier D."/>
            <person name="Pons N."/>
            <person name="Pedersen O."/>
            <person name="Prifti E."/>
            <person name="Qin J."/>
            <person name="Raes J."/>
            <person name="Tap J."/>
            <person name="Tims S."/>
            <person name="Ussery D.W."/>
            <person name="Yamada T."/>
            <person name="MetaHit consortium"/>
            <person name="Renault P."/>
            <person name="Sicheritz-Ponten T."/>
            <person name="Bork P."/>
            <person name="Wang J."/>
            <person name="Brunak S."/>
            <person name="Ehrlich S.D."/>
        </authorList>
    </citation>
    <scope>NUCLEOTIDE SEQUENCE [LARGE SCALE GENOMIC DNA]</scope>
</reference>
<dbReference type="EMBL" id="CBDY010000454">
    <property type="protein sequence ID" value="CDB64729.1"/>
    <property type="molecule type" value="Genomic_DNA"/>
</dbReference>
<feature type="domain" description="Schlafen AlbA-2" evidence="1">
    <location>
        <begin position="10"/>
        <end position="128"/>
    </location>
</feature>
<protein>
    <recommendedName>
        <fullName evidence="1">Schlafen AlbA-2 domain-containing protein</fullName>
    </recommendedName>
</protein>
<dbReference type="InterPro" id="IPR036388">
    <property type="entry name" value="WH-like_DNA-bd_sf"/>
</dbReference>
<evidence type="ECO:0000259" key="1">
    <source>
        <dbReference type="Pfam" id="PF04326"/>
    </source>
</evidence>
<dbReference type="PRINTS" id="PR00033">
    <property type="entry name" value="HTHASNC"/>
</dbReference>
<comment type="caution">
    <text evidence="2">The sequence shown here is derived from an EMBL/GenBank/DDBJ whole genome shotgun (WGS) entry which is preliminary data.</text>
</comment>
<dbReference type="InterPro" id="IPR038461">
    <property type="entry name" value="Schlafen_AlbA_2_dom_sf"/>
</dbReference>
<proteinExistence type="predicted"/>
<dbReference type="InterPro" id="IPR007421">
    <property type="entry name" value="Schlafen_AlbA_2_dom"/>
</dbReference>
<dbReference type="InterPro" id="IPR036390">
    <property type="entry name" value="WH_DNA-bd_sf"/>
</dbReference>
<dbReference type="PANTHER" id="PTHR30595">
    <property type="entry name" value="GLPR-RELATED TRANSCRIPTIONAL REPRESSOR"/>
    <property type="match status" value="1"/>
</dbReference>
<dbReference type="AlphaFoldDB" id="R6K0S0"/>
<accession>R6K0S0</accession>
<dbReference type="SUPFAM" id="SSF46785">
    <property type="entry name" value="Winged helix' DNA-binding domain"/>
    <property type="match status" value="1"/>
</dbReference>
<gene>
    <name evidence="2" type="ORF">BN486_00937</name>
</gene>
<organism evidence="2 3">
    <name type="scientific">[Clostridium] clostridioforme CAG:132</name>
    <dbReference type="NCBI Taxonomy" id="1263065"/>
    <lineage>
        <taxon>Bacteria</taxon>
        <taxon>Bacillati</taxon>
        <taxon>Bacillota</taxon>
        <taxon>Clostridia</taxon>
        <taxon>Lachnospirales</taxon>
        <taxon>Lachnospiraceae</taxon>
        <taxon>Enterocloster</taxon>
    </lineage>
</organism>